<evidence type="ECO:0000313" key="3">
    <source>
        <dbReference type="Proteomes" id="UP000648257"/>
    </source>
</evidence>
<sequence length="64" mass="6908">MKKKMVLFLLALGMGTSMAYAAGPSYSYCKAKCAAEYKACIASGTPKAECDDNRVSCIPDCMLW</sequence>
<evidence type="ECO:0000313" key="2">
    <source>
        <dbReference type="EMBL" id="MBC3806369.1"/>
    </source>
</evidence>
<feature type="chain" id="PRO_5045989474" evidence="1">
    <location>
        <begin position="22"/>
        <end position="64"/>
    </location>
</feature>
<organism evidence="2 3">
    <name type="scientific">Undibacterium seohonense</name>
    <dbReference type="NCBI Taxonomy" id="1344950"/>
    <lineage>
        <taxon>Bacteria</taxon>
        <taxon>Pseudomonadati</taxon>
        <taxon>Pseudomonadota</taxon>
        <taxon>Betaproteobacteria</taxon>
        <taxon>Burkholderiales</taxon>
        <taxon>Oxalobacteraceae</taxon>
        <taxon>Undibacterium</taxon>
    </lineage>
</organism>
<feature type="signal peptide" evidence="1">
    <location>
        <begin position="1"/>
        <end position="21"/>
    </location>
</feature>
<keyword evidence="1" id="KW-0732">Signal</keyword>
<protein>
    <submittedName>
        <fullName evidence="2">Uncharacterized protein</fullName>
    </submittedName>
</protein>
<evidence type="ECO:0000256" key="1">
    <source>
        <dbReference type="SAM" id="SignalP"/>
    </source>
</evidence>
<dbReference type="EMBL" id="JACOFW010000002">
    <property type="protein sequence ID" value="MBC3806369.1"/>
    <property type="molecule type" value="Genomic_DNA"/>
</dbReference>
<comment type="caution">
    <text evidence="2">The sequence shown here is derived from an EMBL/GenBank/DDBJ whole genome shotgun (WGS) entry which is preliminary data.</text>
</comment>
<gene>
    <name evidence="2" type="ORF">H8K52_03280</name>
</gene>
<accession>A0ABR6X1Y2</accession>
<name>A0ABR6X1Y2_9BURK</name>
<keyword evidence="3" id="KW-1185">Reference proteome</keyword>
<proteinExistence type="predicted"/>
<reference evidence="2 3" key="1">
    <citation type="submission" date="2020-08" db="EMBL/GenBank/DDBJ databases">
        <title>Novel species isolated from subtropical streams in China.</title>
        <authorList>
            <person name="Lu H."/>
        </authorList>
    </citation>
    <scope>NUCLEOTIDE SEQUENCE [LARGE SCALE GENOMIC DNA]</scope>
    <source>
        <strain evidence="2 3">KACC 16656</strain>
    </source>
</reference>
<dbReference type="RefSeq" id="WP_186921393.1">
    <property type="nucleotide sequence ID" value="NZ_JACOFW010000002.1"/>
</dbReference>
<dbReference type="Proteomes" id="UP000648257">
    <property type="component" value="Unassembled WGS sequence"/>
</dbReference>